<dbReference type="EMBL" id="FNZR01000006">
    <property type="protein sequence ID" value="SEL49102.1"/>
    <property type="molecule type" value="Genomic_DNA"/>
</dbReference>
<dbReference type="Proteomes" id="UP000198916">
    <property type="component" value="Unassembled WGS sequence"/>
</dbReference>
<dbReference type="AlphaFoldDB" id="A0A1H7QMC4"/>
<sequence length="450" mass="49622">MINGNMIKQQAALLFLLVMFPFIAHPQPREGVLLTSLDKLEEFSGAEHWKSVGTVWFDPTNKKKAIQEAGDGVFVRDTKDGILPLSANLGTGKLLYLELEVMLAADARLMVQWDDGNGLVLAGADPAALQTAWSGALVGSAPLPPRVDASRAPGLWQQVRMLISADGWVQGVMLNEVSLHRNIRLKGGKQGTSWKIAFNTEGAVALRKINYALLETPVASLDQSFDFKTARAIIVQPTGDPIVQRCFIAEGENKRTYCVAVGERDGIHYVMDQQQANILGVWKGEFYDASTMWISRGEPQLAQPLGNLIGFDGKPLLAILETTEAAWPATAQQGLVVKGYELDGARRPAFHYTFNGLSLTDKVVPSGHTNGLTRTLAIQQVDKPNVWLRLAAGKTIRKVDKERYAIDDMRYYLQLPKEGMADVTIREIDGTAELLVAVKEDMEVNYTIYW</sequence>
<proteinExistence type="predicted"/>
<gene>
    <name evidence="1" type="ORF">SAMN05421740_1067</name>
</gene>
<accession>A0A1H7QMC4</accession>
<evidence type="ECO:0008006" key="3">
    <source>
        <dbReference type="Google" id="ProtNLM"/>
    </source>
</evidence>
<evidence type="ECO:0000313" key="1">
    <source>
        <dbReference type="EMBL" id="SEL49102.1"/>
    </source>
</evidence>
<dbReference type="RefSeq" id="WP_090606527.1">
    <property type="nucleotide sequence ID" value="NZ_FNZR01000006.1"/>
</dbReference>
<evidence type="ECO:0000313" key="2">
    <source>
        <dbReference type="Proteomes" id="UP000198916"/>
    </source>
</evidence>
<protein>
    <recommendedName>
        <fullName evidence="3">3-keto-disaccharide hydrolase domain-containing protein</fullName>
    </recommendedName>
</protein>
<keyword evidence="2" id="KW-1185">Reference proteome</keyword>
<name>A0A1H7QMC4_9SPHI</name>
<organism evidence="1 2">
    <name type="scientific">Parapedobacter koreensis</name>
    <dbReference type="NCBI Taxonomy" id="332977"/>
    <lineage>
        <taxon>Bacteria</taxon>
        <taxon>Pseudomonadati</taxon>
        <taxon>Bacteroidota</taxon>
        <taxon>Sphingobacteriia</taxon>
        <taxon>Sphingobacteriales</taxon>
        <taxon>Sphingobacteriaceae</taxon>
        <taxon>Parapedobacter</taxon>
    </lineage>
</organism>
<dbReference type="STRING" id="332977.SAMN05421740_1067"/>
<reference evidence="2" key="1">
    <citation type="submission" date="2016-10" db="EMBL/GenBank/DDBJ databases">
        <authorList>
            <person name="Varghese N."/>
            <person name="Submissions S."/>
        </authorList>
    </citation>
    <scope>NUCLEOTIDE SEQUENCE [LARGE SCALE GENOMIC DNA]</scope>
    <source>
        <strain evidence="2">Jip14</strain>
    </source>
</reference>